<dbReference type="AlphaFoldDB" id="A0ABD3FIF1"/>
<dbReference type="PANTHER" id="PTHR37743">
    <property type="entry name" value="ARM REPEAT SUPERFAMILY PROTEIN"/>
    <property type="match status" value="1"/>
</dbReference>
<gene>
    <name evidence="1" type="ORF">V7S43_008171</name>
</gene>
<evidence type="ECO:0000313" key="2">
    <source>
        <dbReference type="Proteomes" id="UP001632037"/>
    </source>
</evidence>
<comment type="caution">
    <text evidence="1">The sequence shown here is derived from an EMBL/GenBank/DDBJ whole genome shotgun (WGS) entry which is preliminary data.</text>
</comment>
<accession>A0ABD3FIF1</accession>
<dbReference type="InterPro" id="IPR016024">
    <property type="entry name" value="ARM-type_fold"/>
</dbReference>
<dbReference type="SUPFAM" id="SSF48371">
    <property type="entry name" value="ARM repeat"/>
    <property type="match status" value="1"/>
</dbReference>
<proteinExistence type="predicted"/>
<name>A0ABD3FIF1_9STRA</name>
<organism evidence="1 2">
    <name type="scientific">Phytophthora oleae</name>
    <dbReference type="NCBI Taxonomy" id="2107226"/>
    <lineage>
        <taxon>Eukaryota</taxon>
        <taxon>Sar</taxon>
        <taxon>Stramenopiles</taxon>
        <taxon>Oomycota</taxon>
        <taxon>Peronosporomycetes</taxon>
        <taxon>Peronosporales</taxon>
        <taxon>Peronosporaceae</taxon>
        <taxon>Phytophthora</taxon>
    </lineage>
</organism>
<sequence>MARPRDRDSAGRLLRVLEDCKLFHMEAAIASLGRVKNGIRSEALIKPSDGDAGELKRTADGRVLSLSDHKRIARLQAALATVATAYDVQSGQEGTGEIDLKRNLVCTVAGSAMMLSMRDCTASRTNCCIWGPQAEKVHVLLDWMMSHECGSSTEKSIDYVRQLLLEWIHPTAEKQNQLAACLTIFELLQRRRRMLKNTPLACERERLCLFGDRAGVCMDALRRVAERGTVLVAASHRAKPSKLTLIALETLALLCGDVGVQYMTSSEAAKRNLVEDGLMREAVESMRFFLVSLRRWHLHSRRRQFLGYALQHLQAYVVASDSLLSSVDGDKGDTRDLDVSVRVALDVLCWQWEATASMFCTRSDASSRIQKQSAEILARVVTFDTFSTKENSTLSGSIFNPEELYAKLRYVCVLMDSIGGVKGCSKAFGAFPVESKASFIFLFVKGLSTATKDGNNASVLLVLQVLRALMLAGDAFHLLSSREEEQELLSELLRVHSNAWATRGNSDCSLQAQTELELFIADFIISRGLFVTGLEQRVRDTSDLTSISLVRTFLYQLDSLPTQSPLFRYWRKQLTPAVLDLITHGNYFVRRQAVSCLPSLDAVSCITELATAGIDAPENYVLTSALGLLFVTSSRNSLEMMASWFIDAIQFGSVQVHSISNKIPKSPREWSDYSIQLATSSSETIALGDKRKELQEKMLAFCFGPVGWSKHIQATEARSEVLRILIRKIFGSPRDPALLRMLREFAACNWINHDVFQIIGKQICIRMMTVPRLSEDYLNDNSPSAAKTIEGLLFSRLAPLLVLRMLPRNVFGTNRTQTFPCGREDLNHLNSYIDCQQQLYCSSSEASSEVEVGTTSEIFLHLLTRSVVDPLEFKEVKMLATECLAKFAPVLVLPLVFGYLVAFLREAIPHDKRDSSRIVEDDNVPDSCGLVTAKLMVYYLNRVFSEDDHAYKDCSITSKVLVLLVQVLGIPSVQDFEEALLTDLQRGCIDCIAMILTRLAASNTRHDNTKEAGDATSLMNLLMTWIFGTKSERGNTKERDAGSIDSRVQELLEGMWSGARYDQLPLQVRVCCCNILLNAISRLESRVLAGWKTQGVITRIALASEKCSKQDVVAGGLQIIFLFLCKASELISIEDCGDLQLVRACFEATTAHLEATRSESVAMNGLKVIGAIIGNIPGFIRTLPPTELQQLIDRCLIVVRDRQVSPVVSELAQSLLEAMTP</sequence>
<dbReference type="EMBL" id="JBIMZQ010000016">
    <property type="protein sequence ID" value="KAL3666538.1"/>
    <property type="molecule type" value="Genomic_DNA"/>
</dbReference>
<dbReference type="PANTHER" id="PTHR37743:SF1">
    <property type="entry name" value="ARM REPEAT SUPERFAMILY PROTEIN"/>
    <property type="match status" value="1"/>
</dbReference>
<reference evidence="1 2" key="1">
    <citation type="submission" date="2024-09" db="EMBL/GenBank/DDBJ databases">
        <title>Genome sequencing and assembly of Phytophthora oleae, isolate VK10A, causative agent of rot of olive drupes.</title>
        <authorList>
            <person name="Conti Taguali S."/>
            <person name="Riolo M."/>
            <person name="La Spada F."/>
            <person name="Cacciola S.O."/>
            <person name="Dionisio G."/>
        </authorList>
    </citation>
    <scope>NUCLEOTIDE SEQUENCE [LARGE SCALE GENOMIC DNA]</scope>
    <source>
        <strain evidence="1 2">VK10A</strain>
    </source>
</reference>
<dbReference type="Proteomes" id="UP001632037">
    <property type="component" value="Unassembled WGS sequence"/>
</dbReference>
<protein>
    <recommendedName>
        <fullName evidence="3">DUF2428 domain-containing protein</fullName>
    </recommendedName>
</protein>
<evidence type="ECO:0008006" key="3">
    <source>
        <dbReference type="Google" id="ProtNLM"/>
    </source>
</evidence>
<evidence type="ECO:0000313" key="1">
    <source>
        <dbReference type="EMBL" id="KAL3666538.1"/>
    </source>
</evidence>
<keyword evidence="2" id="KW-1185">Reference proteome</keyword>